<name>A0A8J2QZX0_9NEOP</name>
<comment type="caution">
    <text evidence="2">The sequence shown here is derived from an EMBL/GenBank/DDBJ whole genome shotgun (WGS) entry which is preliminary data.</text>
</comment>
<evidence type="ECO:0000313" key="2">
    <source>
        <dbReference type="EMBL" id="CAG9575303.1"/>
    </source>
</evidence>
<sequence>MEIEQDVIRQRRSGGRLRTDGKEVDDRSNKGVKQRFEVKKKSLSSDTLQKTLGGIEILQWIEIIKMKNNTWRRIDDIQDNALVRRGKPRTHLVYGVPLTVN</sequence>
<gene>
    <name evidence="2" type="ORF">DCHRY22_LOCUS11226</name>
</gene>
<protein>
    <submittedName>
        <fullName evidence="2">(African queen) hypothetical protein</fullName>
    </submittedName>
</protein>
<reference evidence="2" key="1">
    <citation type="submission" date="2021-09" db="EMBL/GenBank/DDBJ databases">
        <authorList>
            <person name="Martin H S."/>
        </authorList>
    </citation>
    <scope>NUCLEOTIDE SEQUENCE</scope>
</reference>
<dbReference type="SUPFAM" id="SSF48576">
    <property type="entry name" value="Terpenoid synthases"/>
    <property type="match status" value="1"/>
</dbReference>
<evidence type="ECO:0000256" key="1">
    <source>
        <dbReference type="SAM" id="MobiDB-lite"/>
    </source>
</evidence>
<accession>A0A8J2QZX0</accession>
<dbReference type="Proteomes" id="UP000789524">
    <property type="component" value="Unassembled WGS sequence"/>
</dbReference>
<dbReference type="AlphaFoldDB" id="A0A8J2QZX0"/>
<dbReference type="Gene3D" id="1.10.600.10">
    <property type="entry name" value="Farnesyl Diphosphate Synthase"/>
    <property type="match status" value="1"/>
</dbReference>
<evidence type="ECO:0000313" key="3">
    <source>
        <dbReference type="Proteomes" id="UP000789524"/>
    </source>
</evidence>
<feature type="region of interest" description="Disordered" evidence="1">
    <location>
        <begin position="1"/>
        <end position="31"/>
    </location>
</feature>
<dbReference type="EMBL" id="CAKASE010000074">
    <property type="protein sequence ID" value="CAG9575303.1"/>
    <property type="molecule type" value="Genomic_DNA"/>
</dbReference>
<feature type="compositionally biased region" description="Basic and acidic residues" evidence="1">
    <location>
        <begin position="17"/>
        <end position="31"/>
    </location>
</feature>
<proteinExistence type="predicted"/>
<keyword evidence="3" id="KW-1185">Reference proteome</keyword>
<dbReference type="InterPro" id="IPR008949">
    <property type="entry name" value="Isoprenoid_synthase_dom_sf"/>
</dbReference>
<organism evidence="2 3">
    <name type="scientific">Danaus chrysippus</name>
    <name type="common">African queen</name>
    <dbReference type="NCBI Taxonomy" id="151541"/>
    <lineage>
        <taxon>Eukaryota</taxon>
        <taxon>Metazoa</taxon>
        <taxon>Ecdysozoa</taxon>
        <taxon>Arthropoda</taxon>
        <taxon>Hexapoda</taxon>
        <taxon>Insecta</taxon>
        <taxon>Pterygota</taxon>
        <taxon>Neoptera</taxon>
        <taxon>Endopterygota</taxon>
        <taxon>Lepidoptera</taxon>
        <taxon>Glossata</taxon>
        <taxon>Ditrysia</taxon>
        <taxon>Papilionoidea</taxon>
        <taxon>Nymphalidae</taxon>
        <taxon>Danainae</taxon>
        <taxon>Danaini</taxon>
        <taxon>Danaina</taxon>
        <taxon>Danaus</taxon>
        <taxon>Anosia</taxon>
    </lineage>
</organism>